<protein>
    <recommendedName>
        <fullName evidence="4">Undecaprenyl-diphosphatase</fullName>
        <ecNumber evidence="3">3.6.1.27</ecNumber>
    </recommendedName>
    <alternativeName>
        <fullName evidence="10">Undecaprenyl pyrophosphate phosphatase</fullName>
    </alternativeName>
</protein>
<dbReference type="InterPro" id="IPR003824">
    <property type="entry name" value="UppP"/>
</dbReference>
<evidence type="ECO:0000256" key="1">
    <source>
        <dbReference type="ARBA" id="ARBA00004651"/>
    </source>
</evidence>
<gene>
    <name evidence="13" type="ORF">METZ01_LOCUS423457</name>
</gene>
<evidence type="ECO:0000256" key="12">
    <source>
        <dbReference type="SAM" id="Phobius"/>
    </source>
</evidence>
<evidence type="ECO:0000313" key="13">
    <source>
        <dbReference type="EMBL" id="SVD70603.1"/>
    </source>
</evidence>
<accession>A0A382XI34</accession>
<sequence length="177" mass="19414">MDWMQALALGVVQGLTEFLPISSTAHLRVVPHWLGWEDPGAEFSAVIQLGTLMAVLVYFWKDVQQLVLAVLTGLKNRKPFDSPESRLAWSIAAGTLPVAILGLTFKDWIKTEARALWIIGFALIILAVLLWLAERFSSVKRSVGQLGFLRIQWIGLCQALALIPGCSRSGSTIMGGL</sequence>
<evidence type="ECO:0000256" key="6">
    <source>
        <dbReference type="ARBA" id="ARBA00022692"/>
    </source>
</evidence>
<proteinExistence type="inferred from homology"/>
<name>A0A382XI34_9ZZZZ</name>
<feature type="transmembrane region" description="Helical" evidence="12">
    <location>
        <begin position="115"/>
        <end position="133"/>
    </location>
</feature>
<dbReference type="EMBL" id="UINC01167869">
    <property type="protein sequence ID" value="SVD70603.1"/>
    <property type="molecule type" value="Genomic_DNA"/>
</dbReference>
<feature type="non-terminal residue" evidence="13">
    <location>
        <position position="177"/>
    </location>
</feature>
<dbReference type="AlphaFoldDB" id="A0A382XI34"/>
<feature type="transmembrane region" description="Helical" evidence="12">
    <location>
        <begin position="87"/>
        <end position="109"/>
    </location>
</feature>
<reference evidence="13" key="1">
    <citation type="submission" date="2018-05" db="EMBL/GenBank/DDBJ databases">
        <authorList>
            <person name="Lanie J.A."/>
            <person name="Ng W.-L."/>
            <person name="Kazmierczak K.M."/>
            <person name="Andrzejewski T.M."/>
            <person name="Davidsen T.M."/>
            <person name="Wayne K.J."/>
            <person name="Tettelin H."/>
            <person name="Glass J.I."/>
            <person name="Rusch D."/>
            <person name="Podicherti R."/>
            <person name="Tsui H.-C.T."/>
            <person name="Winkler M.E."/>
        </authorList>
    </citation>
    <scope>NUCLEOTIDE SEQUENCE</scope>
</reference>
<comment type="catalytic activity">
    <reaction evidence="11">
        <text>di-trans,octa-cis-undecaprenyl diphosphate + H2O = di-trans,octa-cis-undecaprenyl phosphate + phosphate + H(+)</text>
        <dbReference type="Rhea" id="RHEA:28094"/>
        <dbReference type="ChEBI" id="CHEBI:15377"/>
        <dbReference type="ChEBI" id="CHEBI:15378"/>
        <dbReference type="ChEBI" id="CHEBI:43474"/>
        <dbReference type="ChEBI" id="CHEBI:58405"/>
        <dbReference type="ChEBI" id="CHEBI:60392"/>
        <dbReference type="EC" id="3.6.1.27"/>
    </reaction>
</comment>
<evidence type="ECO:0000256" key="9">
    <source>
        <dbReference type="ARBA" id="ARBA00023136"/>
    </source>
</evidence>
<dbReference type="PANTHER" id="PTHR30622">
    <property type="entry name" value="UNDECAPRENYL-DIPHOSPHATASE"/>
    <property type="match status" value="1"/>
</dbReference>
<evidence type="ECO:0000256" key="7">
    <source>
        <dbReference type="ARBA" id="ARBA00022801"/>
    </source>
</evidence>
<evidence type="ECO:0000256" key="3">
    <source>
        <dbReference type="ARBA" id="ARBA00012374"/>
    </source>
</evidence>
<comment type="subcellular location">
    <subcellularLocation>
        <location evidence="1">Cell membrane</location>
        <topology evidence="1">Multi-pass membrane protein</topology>
    </subcellularLocation>
</comment>
<keyword evidence="7" id="KW-0378">Hydrolase</keyword>
<evidence type="ECO:0000256" key="5">
    <source>
        <dbReference type="ARBA" id="ARBA00022475"/>
    </source>
</evidence>
<evidence type="ECO:0000256" key="10">
    <source>
        <dbReference type="ARBA" id="ARBA00032707"/>
    </source>
</evidence>
<evidence type="ECO:0000256" key="11">
    <source>
        <dbReference type="ARBA" id="ARBA00047594"/>
    </source>
</evidence>
<feature type="transmembrane region" description="Helical" evidence="12">
    <location>
        <begin position="43"/>
        <end position="60"/>
    </location>
</feature>
<dbReference type="EC" id="3.6.1.27" evidence="3"/>
<evidence type="ECO:0000256" key="2">
    <source>
        <dbReference type="ARBA" id="ARBA00010621"/>
    </source>
</evidence>
<dbReference type="PANTHER" id="PTHR30622:SF4">
    <property type="entry name" value="UNDECAPRENYL-DIPHOSPHATASE"/>
    <property type="match status" value="1"/>
</dbReference>
<dbReference type="GO" id="GO:0050380">
    <property type="term" value="F:undecaprenyl-diphosphatase activity"/>
    <property type="evidence" value="ECO:0007669"/>
    <property type="project" value="UniProtKB-EC"/>
</dbReference>
<keyword evidence="8 12" id="KW-1133">Transmembrane helix</keyword>
<keyword evidence="9 12" id="KW-0472">Membrane</keyword>
<evidence type="ECO:0000256" key="8">
    <source>
        <dbReference type="ARBA" id="ARBA00022989"/>
    </source>
</evidence>
<evidence type="ECO:0000256" key="4">
    <source>
        <dbReference type="ARBA" id="ARBA00021581"/>
    </source>
</evidence>
<dbReference type="Pfam" id="PF02673">
    <property type="entry name" value="BacA"/>
    <property type="match status" value="1"/>
</dbReference>
<keyword evidence="6 12" id="KW-0812">Transmembrane</keyword>
<keyword evidence="5" id="KW-1003">Cell membrane</keyword>
<comment type="similarity">
    <text evidence="2">Belongs to the UppP family.</text>
</comment>
<dbReference type="GO" id="GO:0005886">
    <property type="term" value="C:plasma membrane"/>
    <property type="evidence" value="ECO:0007669"/>
    <property type="project" value="UniProtKB-SubCell"/>
</dbReference>
<organism evidence="13">
    <name type="scientific">marine metagenome</name>
    <dbReference type="NCBI Taxonomy" id="408172"/>
    <lineage>
        <taxon>unclassified sequences</taxon>
        <taxon>metagenomes</taxon>
        <taxon>ecological metagenomes</taxon>
    </lineage>
</organism>